<dbReference type="STRING" id="229919.GCA_001050195_02708"/>
<feature type="domain" description="Flagellar hook protein FlgE D2" evidence="8">
    <location>
        <begin position="186"/>
        <end position="282"/>
    </location>
</feature>
<dbReference type="GO" id="GO:0009425">
    <property type="term" value="C:bacterial-type flagellum basal body"/>
    <property type="evidence" value="ECO:0007669"/>
    <property type="project" value="UniProtKB-SubCell"/>
</dbReference>
<dbReference type="Gene3D" id="2.60.98.20">
    <property type="entry name" value="Flagellar hook protein FlgE"/>
    <property type="match status" value="1"/>
</dbReference>
<evidence type="ECO:0000259" key="9">
    <source>
        <dbReference type="Pfam" id="PF22692"/>
    </source>
</evidence>
<dbReference type="Pfam" id="PF06429">
    <property type="entry name" value="Flg_bbr_C"/>
    <property type="match status" value="1"/>
</dbReference>
<comment type="subcellular location">
    <subcellularLocation>
        <location evidence="1 5">Bacterial flagellum basal body</location>
    </subcellularLocation>
</comment>
<feature type="domain" description="Flagellar basal body rod protein N-terminal" evidence="6">
    <location>
        <begin position="7"/>
        <end position="35"/>
    </location>
</feature>
<dbReference type="AlphaFoldDB" id="A0A3D1JHK3"/>
<keyword evidence="10" id="KW-0282">Flagellum</keyword>
<dbReference type="Pfam" id="PF07559">
    <property type="entry name" value="FlgE_D2"/>
    <property type="match status" value="1"/>
</dbReference>
<reference evidence="10 11" key="1">
    <citation type="journal article" date="2018" name="Nat. Biotechnol.">
        <title>A standardized bacterial taxonomy based on genome phylogeny substantially revises the tree of life.</title>
        <authorList>
            <person name="Parks D.H."/>
            <person name="Chuvochina M."/>
            <person name="Waite D.W."/>
            <person name="Rinke C."/>
            <person name="Skarshewski A."/>
            <person name="Chaumeil P.A."/>
            <person name="Hugenholtz P."/>
        </authorList>
    </citation>
    <scope>NUCLEOTIDE SEQUENCE [LARGE SCALE GENOMIC DNA]</scope>
    <source>
        <strain evidence="10">UBA8781</strain>
    </source>
</reference>
<dbReference type="InterPro" id="IPR001444">
    <property type="entry name" value="Flag_bb_rod_N"/>
</dbReference>
<dbReference type="GO" id="GO:0071978">
    <property type="term" value="P:bacterial-type flagellum-dependent swarming motility"/>
    <property type="evidence" value="ECO:0007669"/>
    <property type="project" value="TreeGrafter"/>
</dbReference>
<evidence type="ECO:0000259" key="8">
    <source>
        <dbReference type="Pfam" id="PF07559"/>
    </source>
</evidence>
<evidence type="ECO:0000256" key="2">
    <source>
        <dbReference type="ARBA" id="ARBA00009677"/>
    </source>
</evidence>
<evidence type="ECO:0000256" key="3">
    <source>
        <dbReference type="ARBA" id="ARBA00019015"/>
    </source>
</evidence>
<dbReference type="InterPro" id="IPR037058">
    <property type="entry name" value="Falgellar_hook_FlgE_sf"/>
</dbReference>
<dbReference type="InterPro" id="IPR053967">
    <property type="entry name" value="LlgE_F_G-like_D1"/>
</dbReference>
<keyword evidence="10" id="KW-0969">Cilium</keyword>
<dbReference type="PANTHER" id="PTHR30435:SF1">
    <property type="entry name" value="FLAGELLAR HOOK PROTEIN FLGE"/>
    <property type="match status" value="1"/>
</dbReference>
<dbReference type="OrthoDB" id="158495at2"/>
<keyword evidence="4 5" id="KW-0975">Bacterial flagellum</keyword>
<dbReference type="GO" id="GO:0009424">
    <property type="term" value="C:bacterial-type flagellum hook"/>
    <property type="evidence" value="ECO:0007669"/>
    <property type="project" value="TreeGrafter"/>
</dbReference>
<comment type="function">
    <text evidence="5">A flexible structure which links the flagellar filament to the drive apparatus in the basal body.</text>
</comment>
<dbReference type="InterPro" id="IPR011491">
    <property type="entry name" value="FlgE_D2"/>
</dbReference>
<dbReference type="PANTHER" id="PTHR30435">
    <property type="entry name" value="FLAGELLAR PROTEIN"/>
    <property type="match status" value="1"/>
</dbReference>
<gene>
    <name evidence="10" type="ORF">DEQ80_09050</name>
</gene>
<dbReference type="Pfam" id="PF00460">
    <property type="entry name" value="Flg_bb_rod"/>
    <property type="match status" value="1"/>
</dbReference>
<proteinExistence type="inferred from homology"/>
<dbReference type="Pfam" id="PF22692">
    <property type="entry name" value="LlgE_F_G_D1"/>
    <property type="match status" value="1"/>
</dbReference>
<dbReference type="InterPro" id="IPR037925">
    <property type="entry name" value="FlgE/F/G-like"/>
</dbReference>
<organism evidence="10 11">
    <name type="scientific">Anaerolinea thermolimosa</name>
    <dbReference type="NCBI Taxonomy" id="229919"/>
    <lineage>
        <taxon>Bacteria</taxon>
        <taxon>Bacillati</taxon>
        <taxon>Chloroflexota</taxon>
        <taxon>Anaerolineae</taxon>
        <taxon>Anaerolineales</taxon>
        <taxon>Anaerolineaceae</taxon>
        <taxon>Anaerolinea</taxon>
    </lineage>
</organism>
<dbReference type="InterPro" id="IPR020013">
    <property type="entry name" value="Flagellar_FlgE/F/G"/>
</dbReference>
<comment type="similarity">
    <text evidence="2 5">Belongs to the flagella basal body rod proteins family.</text>
</comment>
<sequence length="404" mass="42160">MLRSMFTAISSLNLHQSYLDVVANNLANANTIGYKTSRVLFQDQFYQMLNPGSGPAANLGGTNPTQVGLGVKTGYISPIFTQGALQATGRNLDLAIQGDGFFVYDQGAQRRYSREGSLTLDSAGILVNASTGLRVQGWMVNASGVVDTNLPPNNIQIPQNRTIARATQNAIFGGNLSADAQVGDTVDTTMGIYDSLGQLHTATVTFTRTGDSTWSWSATAPAGAAGNGTITFDANGHYASSTGSVLTVPGSAGANPINATLDLTSLTMLSAPTSTAVTSQDGLAAGDITDVYITPNDGAIFLVYSNGMREQVGQIAVARFTNPAGLIHTGHTMFQQGLNSGDPQIGAANSAGRGAIAAGYLEGSNVDMAQEFTNMILAQRGFQASSRVITTSDEIIQELVNLKR</sequence>
<feature type="domain" description="Flagellar basal-body/hook protein C-terminal" evidence="7">
    <location>
        <begin position="358"/>
        <end position="402"/>
    </location>
</feature>
<dbReference type="InterPro" id="IPR010930">
    <property type="entry name" value="Flg_bb/hook_C_dom"/>
</dbReference>
<feature type="domain" description="Flagellar hook protein FlgE/F/G-like D1" evidence="9">
    <location>
        <begin position="95"/>
        <end position="161"/>
    </location>
</feature>
<keyword evidence="10" id="KW-0966">Cell projection</keyword>
<accession>A0A3D1JHK3</accession>
<evidence type="ECO:0000313" key="11">
    <source>
        <dbReference type="Proteomes" id="UP000264141"/>
    </source>
</evidence>
<comment type="caution">
    <text evidence="10">The sequence shown here is derived from an EMBL/GenBank/DDBJ whole genome shotgun (WGS) entry which is preliminary data.</text>
</comment>
<dbReference type="EMBL" id="DPBP01000036">
    <property type="protein sequence ID" value="HCE17992.1"/>
    <property type="molecule type" value="Genomic_DNA"/>
</dbReference>
<evidence type="ECO:0000259" key="7">
    <source>
        <dbReference type="Pfam" id="PF06429"/>
    </source>
</evidence>
<evidence type="ECO:0000313" key="10">
    <source>
        <dbReference type="EMBL" id="HCE17992.1"/>
    </source>
</evidence>
<evidence type="ECO:0000256" key="5">
    <source>
        <dbReference type="RuleBase" id="RU362116"/>
    </source>
</evidence>
<dbReference type="RefSeq" id="WP_062194883.1">
    <property type="nucleotide sequence ID" value="NZ_DF967965.1"/>
</dbReference>
<evidence type="ECO:0000256" key="4">
    <source>
        <dbReference type="ARBA" id="ARBA00023143"/>
    </source>
</evidence>
<dbReference type="NCBIfam" id="TIGR03506">
    <property type="entry name" value="FlgEFG_subfam"/>
    <property type="match status" value="1"/>
</dbReference>
<protein>
    <recommendedName>
        <fullName evidence="3 5">Flagellar hook protein FlgE</fullName>
    </recommendedName>
</protein>
<dbReference type="Proteomes" id="UP000264141">
    <property type="component" value="Unassembled WGS sequence"/>
</dbReference>
<name>A0A3D1JHK3_9CHLR</name>
<evidence type="ECO:0000259" key="6">
    <source>
        <dbReference type="Pfam" id="PF00460"/>
    </source>
</evidence>
<evidence type="ECO:0000256" key="1">
    <source>
        <dbReference type="ARBA" id="ARBA00004117"/>
    </source>
</evidence>
<dbReference type="SUPFAM" id="SSF117143">
    <property type="entry name" value="Flagellar hook protein flgE"/>
    <property type="match status" value="1"/>
</dbReference>
<dbReference type="GO" id="GO:0005829">
    <property type="term" value="C:cytosol"/>
    <property type="evidence" value="ECO:0007669"/>
    <property type="project" value="TreeGrafter"/>
</dbReference>